<dbReference type="PANTHER" id="PTHR11085">
    <property type="entry name" value="NAD-DEPENDENT PROTEIN DEACYLASE SIRTUIN-5, MITOCHONDRIAL-RELATED"/>
    <property type="match status" value="1"/>
</dbReference>
<feature type="binding site" evidence="3">
    <location>
        <position position="216"/>
    </location>
    <ligand>
        <name>NAD(+)</name>
        <dbReference type="ChEBI" id="CHEBI:57540"/>
    </ligand>
</feature>
<dbReference type="GO" id="GO:0036054">
    <property type="term" value="F:protein-malonyllysine demalonylase activity"/>
    <property type="evidence" value="ECO:0007669"/>
    <property type="project" value="InterPro"/>
</dbReference>
<evidence type="ECO:0000256" key="4">
    <source>
        <dbReference type="PROSITE-ProRule" id="PRU00236"/>
    </source>
</evidence>
<dbReference type="InterPro" id="IPR026591">
    <property type="entry name" value="Sirtuin_cat_small_dom_sf"/>
</dbReference>
<dbReference type="InterPro" id="IPR029035">
    <property type="entry name" value="DHS-like_NAD/FAD-binding_dom"/>
</dbReference>
<comment type="caution">
    <text evidence="3 4">Lacks conserved residue(s) required for the propagation of feature annotation.</text>
</comment>
<dbReference type="EC" id="2.3.1.286" evidence="3"/>
<dbReference type="GO" id="GO:0070403">
    <property type="term" value="F:NAD+ binding"/>
    <property type="evidence" value="ECO:0007669"/>
    <property type="project" value="UniProtKB-UniRule"/>
</dbReference>
<feature type="domain" description="Deacetylase sirtuin-type" evidence="5">
    <location>
        <begin position="1"/>
        <end position="230"/>
    </location>
</feature>
<dbReference type="PROSITE" id="PS50305">
    <property type="entry name" value="SIRTUIN"/>
    <property type="match status" value="1"/>
</dbReference>
<name>A0A9X2RGC7_9BACT</name>
<proteinExistence type="inferred from homology"/>
<gene>
    <name evidence="3" type="primary">cobB</name>
    <name evidence="6" type="ORF">NM125_04695</name>
</gene>
<evidence type="ECO:0000256" key="3">
    <source>
        <dbReference type="HAMAP-Rule" id="MF_01121"/>
    </source>
</evidence>
<dbReference type="GO" id="GO:0005737">
    <property type="term" value="C:cytoplasm"/>
    <property type="evidence" value="ECO:0007669"/>
    <property type="project" value="UniProtKB-SubCell"/>
</dbReference>
<dbReference type="GO" id="GO:0017136">
    <property type="term" value="F:histone deacetylase activity, NAD-dependent"/>
    <property type="evidence" value="ECO:0007669"/>
    <property type="project" value="TreeGrafter"/>
</dbReference>
<dbReference type="RefSeq" id="WP_255133351.1">
    <property type="nucleotide sequence ID" value="NZ_JANDBC010000001.1"/>
</dbReference>
<comment type="subcellular location">
    <subcellularLocation>
        <location evidence="3">Cytoplasm</location>
    </subcellularLocation>
</comment>
<protein>
    <recommendedName>
        <fullName evidence="3">NAD-dependent protein deacylase</fullName>
        <ecNumber evidence="3">2.3.1.286</ecNumber>
    </recommendedName>
    <alternativeName>
        <fullName evidence="3">Regulatory protein SIR2 homolog</fullName>
    </alternativeName>
</protein>
<dbReference type="Proteomes" id="UP001139125">
    <property type="component" value="Unassembled WGS sequence"/>
</dbReference>
<feature type="binding site" evidence="3">
    <location>
        <begin position="172"/>
        <end position="174"/>
    </location>
    <ligand>
        <name>NAD(+)</name>
        <dbReference type="ChEBI" id="CHEBI:57540"/>
    </ligand>
</feature>
<keyword evidence="7" id="KW-1185">Reference proteome</keyword>
<feature type="binding site" evidence="3">
    <location>
        <position position="58"/>
    </location>
    <ligand>
        <name>substrate</name>
    </ligand>
</feature>
<dbReference type="Gene3D" id="3.30.1600.10">
    <property type="entry name" value="SIR2/SIRT2 'Small Domain"/>
    <property type="match status" value="1"/>
</dbReference>
<accession>A0A9X2RGC7</accession>
<feature type="binding site" evidence="3">
    <location>
        <begin position="11"/>
        <end position="30"/>
    </location>
    <ligand>
        <name>NAD(+)</name>
        <dbReference type="ChEBI" id="CHEBI:57540"/>
    </ligand>
</feature>
<dbReference type="AlphaFoldDB" id="A0A9X2RGC7"/>
<comment type="catalytic activity">
    <reaction evidence="3">
        <text>N(6)-acetyl-L-lysyl-[protein] + NAD(+) + H2O = 2''-O-acetyl-ADP-D-ribose + nicotinamide + L-lysyl-[protein]</text>
        <dbReference type="Rhea" id="RHEA:43636"/>
        <dbReference type="Rhea" id="RHEA-COMP:9752"/>
        <dbReference type="Rhea" id="RHEA-COMP:10731"/>
        <dbReference type="ChEBI" id="CHEBI:15377"/>
        <dbReference type="ChEBI" id="CHEBI:17154"/>
        <dbReference type="ChEBI" id="CHEBI:29969"/>
        <dbReference type="ChEBI" id="CHEBI:57540"/>
        <dbReference type="ChEBI" id="CHEBI:61930"/>
        <dbReference type="ChEBI" id="CHEBI:83767"/>
        <dbReference type="EC" id="2.3.1.286"/>
    </reaction>
</comment>
<dbReference type="PANTHER" id="PTHR11085:SF4">
    <property type="entry name" value="NAD-DEPENDENT PROTEIN DEACYLASE"/>
    <property type="match status" value="1"/>
</dbReference>
<feature type="active site" description="Proton acceptor" evidence="3">
    <location>
        <position position="106"/>
    </location>
</feature>
<comment type="similarity">
    <text evidence="3">Belongs to the sirtuin family. Class III subfamily.</text>
</comment>
<dbReference type="GO" id="GO:0036055">
    <property type="term" value="F:protein-succinyllysine desuccinylase activity"/>
    <property type="evidence" value="ECO:0007669"/>
    <property type="project" value="UniProtKB-UniRule"/>
</dbReference>
<keyword evidence="1" id="KW-0808">Transferase</keyword>
<comment type="domain">
    <text evidence="3">2 residues (Tyr-55 and Arg-58) present in a large hydrophobic pocket are probably involved in substrate specificity. They are important for desuccinylation activity, but dispensable for deacetylation activity.</text>
</comment>
<dbReference type="Pfam" id="PF02146">
    <property type="entry name" value="SIR2"/>
    <property type="match status" value="1"/>
</dbReference>
<evidence type="ECO:0000256" key="1">
    <source>
        <dbReference type="ARBA" id="ARBA00022679"/>
    </source>
</evidence>
<sequence length="232" mass="25361">MPDPKIVVISGAGISAESGLSTFRDSGGLWEGYDVNEVASIQGWNKDPENVLEFYNLRRKQAAEAKPNAAHKALADLEDHFNVSVVTQNVDDLHERAGSTQVLHLHGELTKARSVEDESVVIDIGADPIKWGDTAEDGAQLRPHVVWFGEIVPMIEPAAIEVSTADILIVVGTSLVVYPAAGLIDYAKTHIPKYIIDPSDPQLYDFDGWEHYKENAGTGVKKLADKLIKEHT</sequence>
<dbReference type="CDD" id="cd01412">
    <property type="entry name" value="SIRT5_Af1_CobB"/>
    <property type="match status" value="1"/>
</dbReference>
<keyword evidence="2 3" id="KW-0520">NAD</keyword>
<feature type="binding site" evidence="3">
    <location>
        <position position="55"/>
    </location>
    <ligand>
        <name>substrate</name>
    </ligand>
</feature>
<dbReference type="Gene3D" id="3.40.50.1220">
    <property type="entry name" value="TPP-binding domain"/>
    <property type="match status" value="1"/>
</dbReference>
<feature type="binding site" evidence="3">
    <location>
        <begin position="88"/>
        <end position="91"/>
    </location>
    <ligand>
        <name>NAD(+)</name>
        <dbReference type="ChEBI" id="CHEBI:57540"/>
    </ligand>
</feature>
<dbReference type="SUPFAM" id="SSF52467">
    <property type="entry name" value="DHS-like NAD/FAD-binding domain"/>
    <property type="match status" value="1"/>
</dbReference>
<dbReference type="InterPro" id="IPR003000">
    <property type="entry name" value="Sirtuin"/>
</dbReference>
<evidence type="ECO:0000259" key="5">
    <source>
        <dbReference type="PROSITE" id="PS50305"/>
    </source>
</evidence>
<dbReference type="InterPro" id="IPR050134">
    <property type="entry name" value="NAD-dep_sirtuin_deacylases"/>
</dbReference>
<comment type="caution">
    <text evidence="6">The sequence shown here is derived from an EMBL/GenBank/DDBJ whole genome shotgun (WGS) entry which is preliminary data.</text>
</comment>
<dbReference type="HAMAP" id="MF_01121">
    <property type="entry name" value="Sirtuin_ClassIII"/>
    <property type="match status" value="1"/>
</dbReference>
<dbReference type="InterPro" id="IPR026590">
    <property type="entry name" value="Ssirtuin_cat_dom"/>
</dbReference>
<reference evidence="6" key="1">
    <citation type="submission" date="2022-06" db="EMBL/GenBank/DDBJ databases">
        <title>Gracilimonas sp. CAU 1638 isolated from sea sediment.</title>
        <authorList>
            <person name="Kim W."/>
        </authorList>
    </citation>
    <scope>NUCLEOTIDE SEQUENCE</scope>
    <source>
        <strain evidence="6">CAU 1638</strain>
    </source>
</reference>
<dbReference type="InterPro" id="IPR027546">
    <property type="entry name" value="Sirtuin_class_III"/>
</dbReference>
<keyword evidence="3" id="KW-0963">Cytoplasm</keyword>
<comment type="catalytic activity">
    <reaction evidence="3">
        <text>N(6)-succinyl-L-lysyl-[protein] + NAD(+) + H2O = 2''-O-succinyl-ADP-D-ribose + nicotinamide + L-lysyl-[protein]</text>
        <dbReference type="Rhea" id="RHEA:47668"/>
        <dbReference type="Rhea" id="RHEA-COMP:9752"/>
        <dbReference type="Rhea" id="RHEA-COMP:11877"/>
        <dbReference type="ChEBI" id="CHEBI:15377"/>
        <dbReference type="ChEBI" id="CHEBI:17154"/>
        <dbReference type="ChEBI" id="CHEBI:29969"/>
        <dbReference type="ChEBI" id="CHEBI:57540"/>
        <dbReference type="ChEBI" id="CHEBI:87830"/>
        <dbReference type="ChEBI" id="CHEBI:87832"/>
    </reaction>
</comment>
<evidence type="ECO:0000256" key="2">
    <source>
        <dbReference type="ARBA" id="ARBA00023027"/>
    </source>
</evidence>
<evidence type="ECO:0000313" key="6">
    <source>
        <dbReference type="EMBL" id="MCP9290879.1"/>
    </source>
</evidence>
<dbReference type="EMBL" id="JANDBC010000001">
    <property type="protein sequence ID" value="MCP9290879.1"/>
    <property type="molecule type" value="Genomic_DNA"/>
</dbReference>
<evidence type="ECO:0000313" key="7">
    <source>
        <dbReference type="Proteomes" id="UP001139125"/>
    </source>
</evidence>
<comment type="function">
    <text evidence="3">NAD-dependent lysine deacetylase and desuccinylase that specifically removes acetyl and succinyl groups on target proteins. Modulates the activities of several proteins which are inactive in their acylated form.</text>
</comment>
<organism evidence="6 7">
    <name type="scientific">Gracilimonas sediminicola</name>
    <dbReference type="NCBI Taxonomy" id="2952158"/>
    <lineage>
        <taxon>Bacteria</taxon>
        <taxon>Pseudomonadati</taxon>
        <taxon>Balneolota</taxon>
        <taxon>Balneolia</taxon>
        <taxon>Balneolales</taxon>
        <taxon>Balneolaceae</taxon>
        <taxon>Gracilimonas</taxon>
    </lineage>
</organism>